<evidence type="ECO:0000313" key="4">
    <source>
        <dbReference type="Proteomes" id="UP000824540"/>
    </source>
</evidence>
<gene>
    <name evidence="3" type="ORF">JZ751_022170</name>
</gene>
<dbReference type="PANTHER" id="PTHR45920">
    <property type="entry name" value="FORMIN HOMOLOGY 2 DOMAIN CONTAINING, ISOFORM I"/>
    <property type="match status" value="1"/>
</dbReference>
<comment type="caution">
    <text evidence="3">The sequence shown here is derived from an EMBL/GenBank/DDBJ whole genome shotgun (WGS) entry which is preliminary data.</text>
</comment>
<accession>A0A8T2MQT3</accession>
<dbReference type="PROSITE" id="PS51231">
    <property type="entry name" value="DAD"/>
    <property type="match status" value="1"/>
</dbReference>
<evidence type="ECO:0000259" key="2">
    <source>
        <dbReference type="PROSITE" id="PS51231"/>
    </source>
</evidence>
<dbReference type="GO" id="GO:0005856">
    <property type="term" value="C:cytoskeleton"/>
    <property type="evidence" value="ECO:0007669"/>
    <property type="project" value="TreeGrafter"/>
</dbReference>
<dbReference type="GO" id="GO:0005737">
    <property type="term" value="C:cytoplasm"/>
    <property type="evidence" value="ECO:0007669"/>
    <property type="project" value="TreeGrafter"/>
</dbReference>
<dbReference type="OrthoDB" id="9806920at2759"/>
<sequence length="187" mass="19771">MMSSLHNSGKFGGTSTGEQDGQTQGLQYAEDAAEHENMKAVLKGSPQGGDSGPSVVPGLRTRTRASRGRLGLWASGNDESPNATDDAADEIMERIVKSATQGPSQRTQPRERKRSRANRKSLARRCRCERHTGPAPQGAFLTPSSSSSSSSLHPLLSISATPPHHPPGPPTPARLHPASSPFPVTCC</sequence>
<dbReference type="GO" id="GO:0051015">
    <property type="term" value="F:actin filament binding"/>
    <property type="evidence" value="ECO:0007669"/>
    <property type="project" value="TreeGrafter"/>
</dbReference>
<feature type="compositionally biased region" description="Low complexity" evidence="1">
    <location>
        <begin position="144"/>
        <end position="162"/>
    </location>
</feature>
<dbReference type="EMBL" id="JAFBMS010000463">
    <property type="protein sequence ID" value="KAG9330759.1"/>
    <property type="molecule type" value="Genomic_DNA"/>
</dbReference>
<protein>
    <recommendedName>
        <fullName evidence="2">DAD domain-containing protein</fullName>
    </recommendedName>
</protein>
<dbReference type="GO" id="GO:0030866">
    <property type="term" value="P:cortical actin cytoskeleton organization"/>
    <property type="evidence" value="ECO:0007669"/>
    <property type="project" value="TreeGrafter"/>
</dbReference>
<dbReference type="PANTHER" id="PTHR45920:SF3">
    <property type="entry name" value="FH1_FH2 DOMAIN-CONTAINING PROTEIN 3"/>
    <property type="match status" value="1"/>
</dbReference>
<evidence type="ECO:0000313" key="3">
    <source>
        <dbReference type="EMBL" id="KAG9330759.1"/>
    </source>
</evidence>
<feature type="region of interest" description="Disordered" evidence="1">
    <location>
        <begin position="1"/>
        <end position="187"/>
    </location>
</feature>
<feature type="compositionally biased region" description="Basic residues" evidence="1">
    <location>
        <begin position="111"/>
        <end position="128"/>
    </location>
</feature>
<dbReference type="GO" id="GO:0055003">
    <property type="term" value="P:cardiac myofibril assembly"/>
    <property type="evidence" value="ECO:0007669"/>
    <property type="project" value="TreeGrafter"/>
</dbReference>
<feature type="domain" description="DAD" evidence="2">
    <location>
        <begin position="85"/>
        <end position="117"/>
    </location>
</feature>
<dbReference type="InterPro" id="IPR014767">
    <property type="entry name" value="DAD_dom"/>
</dbReference>
<keyword evidence="4" id="KW-1185">Reference proteome</keyword>
<dbReference type="Proteomes" id="UP000824540">
    <property type="component" value="Unassembled WGS sequence"/>
</dbReference>
<evidence type="ECO:0000256" key="1">
    <source>
        <dbReference type="SAM" id="MobiDB-lite"/>
    </source>
</evidence>
<proteinExistence type="predicted"/>
<feature type="compositionally biased region" description="Polar residues" evidence="1">
    <location>
        <begin position="16"/>
        <end position="26"/>
    </location>
</feature>
<feature type="compositionally biased region" description="Pro residues" evidence="1">
    <location>
        <begin position="163"/>
        <end position="172"/>
    </location>
</feature>
<dbReference type="GO" id="GO:0045214">
    <property type="term" value="P:sarcomere organization"/>
    <property type="evidence" value="ECO:0007669"/>
    <property type="project" value="TreeGrafter"/>
</dbReference>
<reference evidence="3" key="1">
    <citation type="thesis" date="2021" institute="BYU ScholarsArchive" country="Provo, UT, USA">
        <title>Applications of and Algorithms for Genome Assembly and Genomic Analyses with an Emphasis on Marine Teleosts.</title>
        <authorList>
            <person name="Pickett B.D."/>
        </authorList>
    </citation>
    <scope>NUCLEOTIDE SEQUENCE</scope>
    <source>
        <strain evidence="3">HI-2016</strain>
    </source>
</reference>
<feature type="compositionally biased region" description="Polar residues" evidence="1">
    <location>
        <begin position="98"/>
        <end position="107"/>
    </location>
</feature>
<dbReference type="AlphaFoldDB" id="A0A8T2MQT3"/>
<name>A0A8T2MQT3_9TELE</name>
<organism evidence="3 4">
    <name type="scientific">Albula glossodonta</name>
    <name type="common">roundjaw bonefish</name>
    <dbReference type="NCBI Taxonomy" id="121402"/>
    <lineage>
        <taxon>Eukaryota</taxon>
        <taxon>Metazoa</taxon>
        <taxon>Chordata</taxon>
        <taxon>Craniata</taxon>
        <taxon>Vertebrata</taxon>
        <taxon>Euteleostomi</taxon>
        <taxon>Actinopterygii</taxon>
        <taxon>Neopterygii</taxon>
        <taxon>Teleostei</taxon>
        <taxon>Albuliformes</taxon>
        <taxon>Albulidae</taxon>
        <taxon>Albula</taxon>
    </lineage>
</organism>